<evidence type="ECO:0000313" key="9">
    <source>
        <dbReference type="Proteomes" id="UP000546200"/>
    </source>
</evidence>
<dbReference type="GO" id="GO:0032259">
    <property type="term" value="P:methylation"/>
    <property type="evidence" value="ECO:0007669"/>
    <property type="project" value="UniProtKB-KW"/>
</dbReference>
<dbReference type="GO" id="GO:0009007">
    <property type="term" value="F:site-specific DNA-methyltransferase (adenine-specific) activity"/>
    <property type="evidence" value="ECO:0007669"/>
    <property type="project" value="UniProtKB-EC"/>
</dbReference>
<dbReference type="Proteomes" id="UP000546200">
    <property type="component" value="Unassembled WGS sequence"/>
</dbReference>
<evidence type="ECO:0000256" key="5">
    <source>
        <dbReference type="ARBA" id="ARBA00022691"/>
    </source>
</evidence>
<dbReference type="EMBL" id="JACIJK010000012">
    <property type="protein sequence ID" value="MBB5716611.1"/>
    <property type="molecule type" value="Genomic_DNA"/>
</dbReference>
<comment type="catalytic activity">
    <reaction evidence="6">
        <text>a 2'-deoxyadenosine in DNA + S-adenosyl-L-methionine = an N(6)-methyl-2'-deoxyadenosine in DNA + S-adenosyl-L-homocysteine + H(+)</text>
        <dbReference type="Rhea" id="RHEA:15197"/>
        <dbReference type="Rhea" id="RHEA-COMP:12418"/>
        <dbReference type="Rhea" id="RHEA-COMP:12419"/>
        <dbReference type="ChEBI" id="CHEBI:15378"/>
        <dbReference type="ChEBI" id="CHEBI:57856"/>
        <dbReference type="ChEBI" id="CHEBI:59789"/>
        <dbReference type="ChEBI" id="CHEBI:90615"/>
        <dbReference type="ChEBI" id="CHEBI:90616"/>
        <dbReference type="EC" id="2.1.1.72"/>
    </reaction>
</comment>
<dbReference type="AlphaFoldDB" id="A0A7W9BG64"/>
<organism evidence="8 9">
    <name type="scientific">Sphingomonas aerophila</name>
    <dbReference type="NCBI Taxonomy" id="1344948"/>
    <lineage>
        <taxon>Bacteria</taxon>
        <taxon>Pseudomonadati</taxon>
        <taxon>Pseudomonadota</taxon>
        <taxon>Alphaproteobacteria</taxon>
        <taxon>Sphingomonadales</taxon>
        <taxon>Sphingomonadaceae</taxon>
        <taxon>Sphingomonas</taxon>
    </lineage>
</organism>
<dbReference type="Gene3D" id="3.90.1530.10">
    <property type="entry name" value="Conserved hypothetical protein from pyrococcus furiosus pfu- 392566-001, ParB domain"/>
    <property type="match status" value="1"/>
</dbReference>
<evidence type="ECO:0000256" key="4">
    <source>
        <dbReference type="ARBA" id="ARBA00022679"/>
    </source>
</evidence>
<dbReference type="RefSeq" id="WP_184060026.1">
    <property type="nucleotide sequence ID" value="NZ_JACIJK010000012.1"/>
</dbReference>
<keyword evidence="9" id="KW-1185">Reference proteome</keyword>
<comment type="caution">
    <text evidence="8">The sequence shown here is derived from an EMBL/GenBank/DDBJ whole genome shotgun (WGS) entry which is preliminary data.</text>
</comment>
<reference evidence="8 9" key="1">
    <citation type="submission" date="2020-08" db="EMBL/GenBank/DDBJ databases">
        <title>Genomic Encyclopedia of Type Strains, Phase IV (KMG-IV): sequencing the most valuable type-strain genomes for metagenomic binning, comparative biology and taxonomic classification.</title>
        <authorList>
            <person name="Goeker M."/>
        </authorList>
    </citation>
    <scope>NUCLEOTIDE SEQUENCE [LARGE SCALE GENOMIC DNA]</scope>
    <source>
        <strain evidence="8 9">DSM 100044</strain>
    </source>
</reference>
<dbReference type="InterPro" id="IPR015840">
    <property type="entry name" value="DNA_MeTrfase_ParB"/>
</dbReference>
<dbReference type="PIRSF" id="PIRSF036758">
    <property type="entry name" value="Aden_M_ParB"/>
    <property type="match status" value="1"/>
</dbReference>
<dbReference type="InterPro" id="IPR003115">
    <property type="entry name" value="ParB_N"/>
</dbReference>
<dbReference type="GO" id="GO:0008170">
    <property type="term" value="F:N-methyltransferase activity"/>
    <property type="evidence" value="ECO:0007669"/>
    <property type="project" value="InterPro"/>
</dbReference>
<evidence type="ECO:0000256" key="1">
    <source>
        <dbReference type="ARBA" id="ARBA00006594"/>
    </source>
</evidence>
<protein>
    <recommendedName>
        <fullName evidence="2">site-specific DNA-methyltransferase (adenine-specific)</fullName>
        <ecNumber evidence="2">2.1.1.72</ecNumber>
    </recommendedName>
</protein>
<dbReference type="SUPFAM" id="SSF110849">
    <property type="entry name" value="ParB/Sulfiredoxin"/>
    <property type="match status" value="1"/>
</dbReference>
<keyword evidence="4" id="KW-0808">Transferase</keyword>
<feature type="domain" description="ParB-like N-terminal" evidence="7">
    <location>
        <begin position="23"/>
        <end position="109"/>
    </location>
</feature>
<dbReference type="InterPro" id="IPR029063">
    <property type="entry name" value="SAM-dependent_MTases_sf"/>
</dbReference>
<keyword evidence="3 8" id="KW-0489">Methyltransferase</keyword>
<dbReference type="InterPro" id="IPR002941">
    <property type="entry name" value="DNA_methylase_N4/N6"/>
</dbReference>
<accession>A0A7W9BG64</accession>
<dbReference type="EC" id="2.1.1.72" evidence="2"/>
<dbReference type="InterPro" id="IPR036086">
    <property type="entry name" value="ParB/Sulfiredoxin_sf"/>
</dbReference>
<sequence length="463" mass="50231">MTEDVSLRSEQIDLLPGLPLNVRYVAPSSLAALGRKARIHSKDQLRLIGESIQLFGFSVPVVVDENDKVLAGNARIEAAIQLGMTIVPVVTLSHLSAGQKRAFVLAENKLADLAGYDRKILALEFADLIELDLTFDLDVTGFSAPEIDALMFEDSAADHGDDVSPPPARVTSQIGDLWLLGSHRLLCGDATSPEALKVLMGGQKARVVFSDPPYNCKVQGHVTGSGHHGEFVSASGEMSDEEFTEFLTGTLARFHDALVPGGLAYVCMDFRNLRNVLDAADANAFELLNLIVWSKRPGMGSFYRSAHELIFLLAKSGAAHCNRVQLGKHGRNRSNVWDYPGVNGFGAEKQRDREMHPTVKPLALVSDALLDCTARGDLVLDLFSGSGTTIIAAEKTGRLAAAMDLDPRYVDTSLVRWQDYSGKEARLASTGQTWREVRAERTGIGETPVVSSPPARVRTRRAA</sequence>
<dbReference type="Gene3D" id="3.40.50.150">
    <property type="entry name" value="Vaccinia Virus protein VP39"/>
    <property type="match status" value="1"/>
</dbReference>
<evidence type="ECO:0000256" key="6">
    <source>
        <dbReference type="ARBA" id="ARBA00047942"/>
    </source>
</evidence>
<name>A0A7W9BG64_9SPHN</name>
<dbReference type="SMART" id="SM00470">
    <property type="entry name" value="ParB"/>
    <property type="match status" value="1"/>
</dbReference>
<keyword evidence="5" id="KW-0949">S-adenosyl-L-methionine</keyword>
<dbReference type="SUPFAM" id="SSF53335">
    <property type="entry name" value="S-adenosyl-L-methionine-dependent methyltransferases"/>
    <property type="match status" value="1"/>
</dbReference>
<dbReference type="InterPro" id="IPR002295">
    <property type="entry name" value="N4/N6-MTase_EcoPI_Mod-like"/>
</dbReference>
<dbReference type="InterPro" id="IPR002052">
    <property type="entry name" value="DNA_methylase_N6_adenine_CS"/>
</dbReference>
<dbReference type="CDD" id="cd16403">
    <property type="entry name" value="ParB_N_like_MT"/>
    <property type="match status" value="1"/>
</dbReference>
<evidence type="ECO:0000259" key="7">
    <source>
        <dbReference type="SMART" id="SM00470"/>
    </source>
</evidence>
<dbReference type="PROSITE" id="PS00092">
    <property type="entry name" value="N6_MTASE"/>
    <property type="match status" value="1"/>
</dbReference>
<gene>
    <name evidence="8" type="ORF">FHS94_003481</name>
</gene>
<evidence type="ECO:0000313" key="8">
    <source>
        <dbReference type="EMBL" id="MBB5716611.1"/>
    </source>
</evidence>
<proteinExistence type="inferred from homology"/>
<comment type="similarity">
    <text evidence="1">Belongs to the N(4)/N(6)-methyltransferase family.</text>
</comment>
<evidence type="ECO:0000256" key="2">
    <source>
        <dbReference type="ARBA" id="ARBA00011900"/>
    </source>
</evidence>
<evidence type="ECO:0000256" key="3">
    <source>
        <dbReference type="ARBA" id="ARBA00022603"/>
    </source>
</evidence>
<dbReference type="GO" id="GO:0003677">
    <property type="term" value="F:DNA binding"/>
    <property type="evidence" value="ECO:0007669"/>
    <property type="project" value="InterPro"/>
</dbReference>
<dbReference type="PRINTS" id="PR00506">
    <property type="entry name" value="D21N6MTFRASE"/>
</dbReference>
<dbReference type="Pfam" id="PF01555">
    <property type="entry name" value="N6_N4_Mtase"/>
    <property type="match status" value="1"/>
</dbReference>